<dbReference type="Proteomes" id="UP000460718">
    <property type="component" value="Unassembled WGS sequence"/>
</dbReference>
<comment type="caution">
    <text evidence="1">The sequence shown here is derived from an EMBL/GenBank/DDBJ whole genome shotgun (WGS) entry which is preliminary data.</text>
</comment>
<evidence type="ECO:0000313" key="1">
    <source>
        <dbReference type="EMBL" id="KAE8959507.1"/>
    </source>
</evidence>
<accession>A0A6A3GR10</accession>
<organism evidence="1 2">
    <name type="scientific">Phytophthora fragariae</name>
    <dbReference type="NCBI Taxonomy" id="53985"/>
    <lineage>
        <taxon>Eukaryota</taxon>
        <taxon>Sar</taxon>
        <taxon>Stramenopiles</taxon>
        <taxon>Oomycota</taxon>
        <taxon>Peronosporomycetes</taxon>
        <taxon>Peronosporales</taxon>
        <taxon>Peronosporaceae</taxon>
        <taxon>Phytophthora</taxon>
    </lineage>
</organism>
<proteinExistence type="predicted"/>
<sequence>MSLFCSTILRIIPDSPQLEYINLLLATRPPSTSLQRQYRPGAPQTQLHRSWETLYDMIPLRVECAEAYMLRNDSALDDIRKILSSGNRGRKLMNQHDFTENLGLEPEYESTSEFTAHEFALLKQLRTEQLASKETKWGQCEVVATILYNATVRQLDNPSLQIRNHGYHAISRRLGSIDMQLTQPTLKTLVKAARILTVKTRRSMTKKI</sequence>
<reference evidence="1 2" key="1">
    <citation type="submission" date="2018-09" db="EMBL/GenBank/DDBJ databases">
        <title>Genomic investigation of the strawberry pathogen Phytophthora fragariae indicates pathogenicity is determined by transcriptional variation in three key races.</title>
        <authorList>
            <person name="Adams T.M."/>
            <person name="Armitage A.D."/>
            <person name="Sobczyk M.K."/>
            <person name="Bates H.J."/>
            <person name="Dunwell J.M."/>
            <person name="Nellist C.F."/>
            <person name="Harrison R.J."/>
        </authorList>
    </citation>
    <scope>NUCLEOTIDE SEQUENCE [LARGE SCALE GENOMIC DNA]</scope>
    <source>
        <strain evidence="1 2">SCRP245</strain>
    </source>
</reference>
<gene>
    <name evidence="1" type="ORF">PF011_g30406</name>
</gene>
<name>A0A6A3GR10_9STRA</name>
<dbReference type="AlphaFoldDB" id="A0A6A3GR10"/>
<evidence type="ECO:0000313" key="2">
    <source>
        <dbReference type="Proteomes" id="UP000460718"/>
    </source>
</evidence>
<protein>
    <submittedName>
        <fullName evidence="1">Uncharacterized protein</fullName>
    </submittedName>
</protein>
<dbReference type="EMBL" id="QXFW01006330">
    <property type="protein sequence ID" value="KAE8959507.1"/>
    <property type="molecule type" value="Genomic_DNA"/>
</dbReference>